<dbReference type="GO" id="GO:0070180">
    <property type="term" value="F:large ribosomal subunit rRNA binding"/>
    <property type="evidence" value="ECO:0007669"/>
    <property type="project" value="UniProtKB-UniRule"/>
</dbReference>
<evidence type="ECO:0000313" key="14">
    <source>
        <dbReference type="Proteomes" id="UP000256542"/>
    </source>
</evidence>
<dbReference type="FunFam" id="1.10.10.250:FF:000001">
    <property type="entry name" value="50S ribosomal protein L11"/>
    <property type="match status" value="1"/>
</dbReference>
<evidence type="ECO:0000256" key="1">
    <source>
        <dbReference type="ARBA" id="ARBA00010537"/>
    </source>
</evidence>
<keyword evidence="5 8" id="KW-0689">Ribosomal protein</keyword>
<comment type="caution">
    <text evidence="13">The sequence shown here is derived from an EMBL/GenBank/DDBJ whole genome shotgun (WGS) entry which is preliminary data.</text>
</comment>
<dbReference type="Pfam" id="PF00298">
    <property type="entry name" value="Ribosomal_L11"/>
    <property type="match status" value="1"/>
</dbReference>
<dbReference type="PANTHER" id="PTHR11661:SF1">
    <property type="entry name" value="LARGE RIBOSOMAL SUBUNIT PROTEIN UL11M"/>
    <property type="match status" value="1"/>
</dbReference>
<dbReference type="InterPro" id="IPR006519">
    <property type="entry name" value="Ribosomal_uL11_bac-typ"/>
</dbReference>
<dbReference type="SMART" id="SM00649">
    <property type="entry name" value="RL11"/>
    <property type="match status" value="1"/>
</dbReference>
<name>A0A3E0DGC9_9GAMM</name>
<dbReference type="NCBIfam" id="TIGR01632">
    <property type="entry name" value="L11_bact"/>
    <property type="match status" value="1"/>
</dbReference>
<dbReference type="CDD" id="cd00349">
    <property type="entry name" value="Ribosomal_L11"/>
    <property type="match status" value="1"/>
</dbReference>
<dbReference type="Gene3D" id="3.30.1550.10">
    <property type="entry name" value="Ribosomal protein L11/L12, N-terminal domain"/>
    <property type="match status" value="1"/>
</dbReference>
<evidence type="ECO:0000256" key="7">
    <source>
        <dbReference type="ARBA" id="ARBA00062905"/>
    </source>
</evidence>
<dbReference type="SUPFAM" id="SSF54747">
    <property type="entry name" value="Ribosomal L11/L12e N-terminal domain"/>
    <property type="match status" value="1"/>
</dbReference>
<evidence type="ECO:0000313" key="13">
    <source>
        <dbReference type="EMBL" id="REG81145.1"/>
    </source>
</evidence>
<dbReference type="InterPro" id="IPR020783">
    <property type="entry name" value="Ribosomal_uL11_C"/>
</dbReference>
<dbReference type="AlphaFoldDB" id="A0A3E0DGC9"/>
<evidence type="ECO:0000256" key="8">
    <source>
        <dbReference type="HAMAP-Rule" id="MF_00736"/>
    </source>
</evidence>
<keyword evidence="3 8" id="KW-0699">rRNA-binding</keyword>
<organism evidence="13 14">
    <name type="scientific">Marinomonas pollencensis</name>
    <dbReference type="NCBI Taxonomy" id="491954"/>
    <lineage>
        <taxon>Bacteria</taxon>
        <taxon>Pseudomonadati</taxon>
        <taxon>Pseudomonadota</taxon>
        <taxon>Gammaproteobacteria</taxon>
        <taxon>Oceanospirillales</taxon>
        <taxon>Oceanospirillaceae</taxon>
        <taxon>Marinomonas</taxon>
    </lineage>
</organism>
<dbReference type="Pfam" id="PF03946">
    <property type="entry name" value="Ribosomal_L11_N"/>
    <property type="match status" value="1"/>
</dbReference>
<dbReference type="InterPro" id="IPR000911">
    <property type="entry name" value="Ribosomal_uL11"/>
</dbReference>
<comment type="function">
    <text evidence="8 10">Forms part of the ribosomal stalk which helps the ribosome interact with GTP-bound translation factors.</text>
</comment>
<keyword evidence="4 8" id="KW-0694">RNA-binding</keyword>
<dbReference type="GO" id="GO:0003735">
    <property type="term" value="F:structural constituent of ribosome"/>
    <property type="evidence" value="ECO:0007669"/>
    <property type="project" value="InterPro"/>
</dbReference>
<dbReference type="Proteomes" id="UP000256542">
    <property type="component" value="Unassembled WGS sequence"/>
</dbReference>
<evidence type="ECO:0000256" key="3">
    <source>
        <dbReference type="ARBA" id="ARBA00022730"/>
    </source>
</evidence>
<dbReference type="RefSeq" id="WP_115898942.1">
    <property type="nucleotide sequence ID" value="NZ_QUNG01000016.1"/>
</dbReference>
<dbReference type="GO" id="GO:0006412">
    <property type="term" value="P:translation"/>
    <property type="evidence" value="ECO:0007669"/>
    <property type="project" value="UniProtKB-UniRule"/>
</dbReference>
<evidence type="ECO:0000256" key="5">
    <source>
        <dbReference type="ARBA" id="ARBA00022980"/>
    </source>
</evidence>
<sequence>MAKKVQAYIKLQVKAGQANPSPPVGPALGQHGVNIMEFCKAFNAKTQGVEPGLPTPVIITVYSDRSFTFETKSTPASVLLKKAAGLKSGSPRPNTQKVGTVTRAQLEEIVEAKKADLTAADMDAAVRTIAGSARAMGLDVEGVN</sequence>
<comment type="similarity">
    <text evidence="1 8 9">Belongs to the universal ribosomal protein uL11 family.</text>
</comment>
<dbReference type="InterPro" id="IPR036769">
    <property type="entry name" value="Ribosomal_uL11_C_sf"/>
</dbReference>
<dbReference type="Gene3D" id="1.10.10.250">
    <property type="entry name" value="Ribosomal protein L11, C-terminal domain"/>
    <property type="match status" value="1"/>
</dbReference>
<comment type="PTM">
    <text evidence="8 10">One or more lysine residues are methylated.</text>
</comment>
<protein>
    <recommendedName>
        <fullName evidence="8">Large ribosomal subunit protein uL11</fullName>
    </recommendedName>
</protein>
<dbReference type="InterPro" id="IPR036796">
    <property type="entry name" value="Ribosomal_uL11_N_sf"/>
</dbReference>
<dbReference type="GO" id="GO:0022625">
    <property type="term" value="C:cytosolic large ribosomal subunit"/>
    <property type="evidence" value="ECO:0007669"/>
    <property type="project" value="TreeGrafter"/>
</dbReference>
<gene>
    <name evidence="8" type="primary">rplK</name>
    <name evidence="13" type="ORF">DFP81_11615</name>
</gene>
<evidence type="ECO:0000259" key="11">
    <source>
        <dbReference type="Pfam" id="PF00298"/>
    </source>
</evidence>
<dbReference type="InterPro" id="IPR020784">
    <property type="entry name" value="Ribosomal_uL11_N"/>
</dbReference>
<dbReference type="SUPFAM" id="SSF46906">
    <property type="entry name" value="Ribosomal protein L11, C-terminal domain"/>
    <property type="match status" value="1"/>
</dbReference>
<evidence type="ECO:0000256" key="9">
    <source>
        <dbReference type="RuleBase" id="RU003978"/>
    </source>
</evidence>
<evidence type="ECO:0000256" key="6">
    <source>
        <dbReference type="ARBA" id="ARBA00023274"/>
    </source>
</evidence>
<comment type="subunit">
    <text evidence="7">Part of the ribosomal stalk of the 50S ribosomal subunit. Interacts with L10 and the large rRNA to form the base of the stalk. L10 forms an elongated spine to which 2 L12 dimers bind in a sequential fashion forming a pentameric L10(L12)2(L12)2 complex.</text>
</comment>
<evidence type="ECO:0000256" key="2">
    <source>
        <dbReference type="ARBA" id="ARBA00022481"/>
    </source>
</evidence>
<dbReference type="PANTHER" id="PTHR11661">
    <property type="entry name" value="60S RIBOSOMAL PROTEIN L12"/>
    <property type="match status" value="1"/>
</dbReference>
<proteinExistence type="inferred from homology"/>
<dbReference type="OrthoDB" id="9802408at2"/>
<evidence type="ECO:0000259" key="12">
    <source>
        <dbReference type="Pfam" id="PF03946"/>
    </source>
</evidence>
<dbReference type="HAMAP" id="MF_00736">
    <property type="entry name" value="Ribosomal_uL11"/>
    <property type="match status" value="1"/>
</dbReference>
<keyword evidence="2 8" id="KW-0488">Methylation</keyword>
<keyword evidence="14" id="KW-1185">Reference proteome</keyword>
<accession>A0A3E0DGC9</accession>
<feature type="domain" description="Large ribosomal subunit protein uL11 C-terminal" evidence="11">
    <location>
        <begin position="72"/>
        <end position="140"/>
    </location>
</feature>
<evidence type="ECO:0000256" key="4">
    <source>
        <dbReference type="ARBA" id="ARBA00022884"/>
    </source>
</evidence>
<dbReference type="FunFam" id="3.30.1550.10:FF:000001">
    <property type="entry name" value="50S ribosomal protein L11"/>
    <property type="match status" value="1"/>
</dbReference>
<comment type="subunit">
    <text evidence="8">Part of the ribosomal stalk of the 50S ribosomal subunit. Interacts with L10 and the large rRNA to form the base of the stalk. L10 forms an elongated spine to which L12 dimers bind in a sequential fashion forming a multimeric L10(L12)X complex.</text>
</comment>
<keyword evidence="6 8" id="KW-0687">Ribonucleoprotein</keyword>
<dbReference type="EMBL" id="QUNG01000016">
    <property type="protein sequence ID" value="REG81145.1"/>
    <property type="molecule type" value="Genomic_DNA"/>
</dbReference>
<reference evidence="13 14" key="1">
    <citation type="submission" date="2018-08" db="EMBL/GenBank/DDBJ databases">
        <title>Genomic Encyclopedia of Type Strains, Phase III (KMG-III): the genomes of soil and plant-associated and newly described type strains.</title>
        <authorList>
            <person name="Whitman W."/>
        </authorList>
    </citation>
    <scope>NUCLEOTIDE SEQUENCE [LARGE SCALE GENOMIC DNA]</scope>
    <source>
        <strain evidence="13 14">CECT 7375</strain>
    </source>
</reference>
<feature type="domain" description="Large ribosomal subunit protein uL11 N-terminal" evidence="12">
    <location>
        <begin position="9"/>
        <end position="67"/>
    </location>
</feature>
<evidence type="ECO:0000256" key="10">
    <source>
        <dbReference type="RuleBase" id="RU003979"/>
    </source>
</evidence>